<dbReference type="EMBL" id="JANBPY010003617">
    <property type="protein sequence ID" value="KAJ1950881.1"/>
    <property type="molecule type" value="Genomic_DNA"/>
</dbReference>
<organism evidence="3 4">
    <name type="scientific">Dispira parvispora</name>
    <dbReference type="NCBI Taxonomy" id="1520584"/>
    <lineage>
        <taxon>Eukaryota</taxon>
        <taxon>Fungi</taxon>
        <taxon>Fungi incertae sedis</taxon>
        <taxon>Zoopagomycota</taxon>
        <taxon>Kickxellomycotina</taxon>
        <taxon>Dimargaritomycetes</taxon>
        <taxon>Dimargaritales</taxon>
        <taxon>Dimargaritaceae</taxon>
        <taxon>Dispira</taxon>
    </lineage>
</organism>
<gene>
    <name evidence="3" type="ORF">IWQ62_006494</name>
</gene>
<feature type="coiled-coil region" evidence="1">
    <location>
        <begin position="1"/>
        <end position="70"/>
    </location>
</feature>
<proteinExistence type="predicted"/>
<dbReference type="Proteomes" id="UP001150925">
    <property type="component" value="Unassembled WGS sequence"/>
</dbReference>
<evidence type="ECO:0000313" key="4">
    <source>
        <dbReference type="Proteomes" id="UP001150925"/>
    </source>
</evidence>
<sequence length="206" mass="23441">MRSLKEEDLGHRKRLEALQEKVLKYSHEKTVLTEENESLRQRYEDCQRRVEELDESHRDLQITLSRAQREVELKTQLLADRNGKASNGQAGSSSATAMVTPGKHGSLRDAESSGGSPKSFGTGTQVLESLQMKQMELHHEQDRVALLQEIITTHKVELQTLRKQNSNYARMVRQLIDQIDECTELRSTVEQALTCLSLSPRSSRTL</sequence>
<evidence type="ECO:0000256" key="2">
    <source>
        <dbReference type="SAM" id="MobiDB-lite"/>
    </source>
</evidence>
<keyword evidence="1" id="KW-0175">Coiled coil</keyword>
<accession>A0A9W8ANF9</accession>
<evidence type="ECO:0000256" key="1">
    <source>
        <dbReference type="SAM" id="Coils"/>
    </source>
</evidence>
<feature type="region of interest" description="Disordered" evidence="2">
    <location>
        <begin position="78"/>
        <end position="123"/>
    </location>
</feature>
<keyword evidence="4" id="KW-1185">Reference proteome</keyword>
<evidence type="ECO:0000313" key="3">
    <source>
        <dbReference type="EMBL" id="KAJ1950881.1"/>
    </source>
</evidence>
<name>A0A9W8ANF9_9FUNG</name>
<feature type="compositionally biased region" description="Polar residues" evidence="2">
    <location>
        <begin position="113"/>
        <end position="123"/>
    </location>
</feature>
<dbReference type="AlphaFoldDB" id="A0A9W8ANF9"/>
<protein>
    <submittedName>
        <fullName evidence="3">Uncharacterized protein</fullName>
    </submittedName>
</protein>
<reference evidence="3" key="1">
    <citation type="submission" date="2022-07" db="EMBL/GenBank/DDBJ databases">
        <title>Phylogenomic reconstructions and comparative analyses of Kickxellomycotina fungi.</title>
        <authorList>
            <person name="Reynolds N.K."/>
            <person name="Stajich J.E."/>
            <person name="Barry K."/>
            <person name="Grigoriev I.V."/>
            <person name="Crous P."/>
            <person name="Smith M.E."/>
        </authorList>
    </citation>
    <scope>NUCLEOTIDE SEQUENCE</scope>
    <source>
        <strain evidence="3">RSA 1196</strain>
    </source>
</reference>
<feature type="compositionally biased region" description="Polar residues" evidence="2">
    <location>
        <begin position="84"/>
        <end position="97"/>
    </location>
</feature>
<comment type="caution">
    <text evidence="3">The sequence shown here is derived from an EMBL/GenBank/DDBJ whole genome shotgun (WGS) entry which is preliminary data.</text>
</comment>